<comment type="caution">
    <text evidence="4">The sequence shown here is derived from an EMBL/GenBank/DDBJ whole genome shotgun (WGS) entry which is preliminary data.</text>
</comment>
<dbReference type="EMBL" id="JAUHQA010000001">
    <property type="protein sequence ID" value="MDN4479866.1"/>
    <property type="molecule type" value="Genomic_DNA"/>
</dbReference>
<dbReference type="GO" id="GO:0016787">
    <property type="term" value="F:hydrolase activity"/>
    <property type="evidence" value="ECO:0007669"/>
    <property type="project" value="UniProtKB-KW"/>
</dbReference>
<evidence type="ECO:0000313" key="5">
    <source>
        <dbReference type="Proteomes" id="UP001172708"/>
    </source>
</evidence>
<dbReference type="InterPro" id="IPR051121">
    <property type="entry name" value="FAH"/>
</dbReference>
<dbReference type="RefSeq" id="WP_301141096.1">
    <property type="nucleotide sequence ID" value="NZ_JAUHQA010000001.1"/>
</dbReference>
<proteinExistence type="inferred from homology"/>
<keyword evidence="5" id="KW-1185">Reference proteome</keyword>
<dbReference type="Gene3D" id="3.90.850.10">
    <property type="entry name" value="Fumarylacetoacetase-like, C-terminal domain"/>
    <property type="match status" value="1"/>
</dbReference>
<keyword evidence="4" id="KW-0378">Hydrolase</keyword>
<dbReference type="PANTHER" id="PTHR42796:SF4">
    <property type="entry name" value="FUMARYLACETOACETATE HYDROLASE DOMAIN-CONTAINING PROTEIN 2A"/>
    <property type="match status" value="1"/>
</dbReference>
<accession>A0ABT8GFZ2</accession>
<protein>
    <submittedName>
        <fullName evidence="4">Fumarylacetoacetate hydrolase family protein</fullName>
    </submittedName>
</protein>
<reference evidence="4" key="1">
    <citation type="submission" date="2023-06" db="EMBL/GenBank/DDBJ databases">
        <title>Egi l300058.</title>
        <authorList>
            <person name="Gao L."/>
            <person name="Fang B.-Z."/>
            <person name="Li W.-J."/>
        </authorList>
    </citation>
    <scope>NUCLEOTIDE SEQUENCE</scope>
    <source>
        <strain evidence="4">EGI L300058</strain>
    </source>
</reference>
<feature type="domain" description="Fumarylacetoacetase-like C-terminal" evidence="3">
    <location>
        <begin position="81"/>
        <end position="283"/>
    </location>
</feature>
<evidence type="ECO:0000259" key="3">
    <source>
        <dbReference type="Pfam" id="PF01557"/>
    </source>
</evidence>
<evidence type="ECO:0000256" key="2">
    <source>
        <dbReference type="ARBA" id="ARBA00022723"/>
    </source>
</evidence>
<evidence type="ECO:0000256" key="1">
    <source>
        <dbReference type="ARBA" id="ARBA00010211"/>
    </source>
</evidence>
<sequence>MRLVSFAGDAGARLGALTEDGSALVDIGARDRAPASMSRLLWGGSEAWSAVRAESSASAAVRLSLEEARLLAPVPDPGMLVCIGYNYFGHGDEDGAVPDHPDVFAKAPQSIIGPGDAIRLPPESNEVDYEGELAVVIGSHASRVREADALSHVAGYTILNDVSARDVQAWGSQWTLGKSFDTFGPMGPWLTTADEVPDPQALDITVECHGEVTVRSHTSRMIRSVAWLVSHVSRAIALRPGDVIATGTPGKLPGPAASGRSLSPGDTVSITYGHLGTLTSPVVSHSFRPESMSQPQER</sequence>
<organism evidence="4 5">
    <name type="scientific">Demequina muriae</name>
    <dbReference type="NCBI Taxonomy" id="3051664"/>
    <lineage>
        <taxon>Bacteria</taxon>
        <taxon>Bacillati</taxon>
        <taxon>Actinomycetota</taxon>
        <taxon>Actinomycetes</taxon>
        <taxon>Micrococcales</taxon>
        <taxon>Demequinaceae</taxon>
        <taxon>Demequina</taxon>
    </lineage>
</organism>
<dbReference type="PANTHER" id="PTHR42796">
    <property type="entry name" value="FUMARYLACETOACETATE HYDROLASE DOMAIN-CONTAINING PROTEIN 2A-RELATED"/>
    <property type="match status" value="1"/>
</dbReference>
<name>A0ABT8GFZ2_9MICO</name>
<dbReference type="Pfam" id="PF01557">
    <property type="entry name" value="FAA_hydrolase"/>
    <property type="match status" value="1"/>
</dbReference>
<keyword evidence="2" id="KW-0479">Metal-binding</keyword>
<dbReference type="Proteomes" id="UP001172708">
    <property type="component" value="Unassembled WGS sequence"/>
</dbReference>
<evidence type="ECO:0000313" key="4">
    <source>
        <dbReference type="EMBL" id="MDN4479866.1"/>
    </source>
</evidence>
<dbReference type="InterPro" id="IPR036663">
    <property type="entry name" value="Fumarylacetoacetase_C_sf"/>
</dbReference>
<comment type="similarity">
    <text evidence="1">Belongs to the FAH family.</text>
</comment>
<dbReference type="SUPFAM" id="SSF56529">
    <property type="entry name" value="FAH"/>
    <property type="match status" value="1"/>
</dbReference>
<dbReference type="InterPro" id="IPR011234">
    <property type="entry name" value="Fumarylacetoacetase-like_C"/>
</dbReference>
<gene>
    <name evidence="4" type="ORF">QQX02_02880</name>
</gene>